<dbReference type="SUPFAM" id="SSF51395">
    <property type="entry name" value="FMN-linked oxidoreductases"/>
    <property type="match status" value="1"/>
</dbReference>
<dbReference type="InterPro" id="IPR051799">
    <property type="entry name" value="NADH_flavin_oxidoreductase"/>
</dbReference>
<evidence type="ECO:0000256" key="1">
    <source>
        <dbReference type="ARBA" id="ARBA00022630"/>
    </source>
</evidence>
<sequence length="475" mass="52024">MAYPRIASLKTYADFVARLDELGITLPCDADVMSGNDSVLSQSNVVDGMNIGNRFCILPMEGWDGTREGKPTDLTRRRWHNFGISGAKLIWGGEAVAVRQDGRANPNQVMINDQNLNAIESLRTELFDKHAERFGKTDDLVVGLQLTHSGRFARPNDKSKAEPRPAQRNEALDKKLGIKDDSAMLTDDELSTLIDDFVAAAVLADKAGFTFVDIKHCHGYLGHELLSGVDRPGKFGGSFENRTRFLRDIVAGIRATAPNMKFAVRVSIFDFFPFKPGDDKVGVPDPLSDPRLEFGGDGSGMGIDLTEPSKFMALLKELGIALVCTTAGSPYYNPHIQRPAYFPPSDGYQPPEDPLVGVARQIHATAELKRQHPDLFFVGSGYTYLQDWLPGVAQAVASQGMVDSVGLGRMVLSYPDMPADILSGDIMSRKKICRTFSDCTTAPRNGIISGCYPLDPFYKAMPERAALNEIKKASV</sequence>
<dbReference type="InterPro" id="IPR013785">
    <property type="entry name" value="Aldolase_TIM"/>
</dbReference>
<name>A0A517NT68_9BACT</name>
<organism evidence="4 5">
    <name type="scientific">Stieleria marina</name>
    <dbReference type="NCBI Taxonomy" id="1930275"/>
    <lineage>
        <taxon>Bacteria</taxon>
        <taxon>Pseudomonadati</taxon>
        <taxon>Planctomycetota</taxon>
        <taxon>Planctomycetia</taxon>
        <taxon>Pirellulales</taxon>
        <taxon>Pirellulaceae</taxon>
        <taxon>Stieleria</taxon>
    </lineage>
</organism>
<dbReference type="Proteomes" id="UP000319817">
    <property type="component" value="Chromosome"/>
</dbReference>
<feature type="domain" description="NADH:flavin oxidoreductase/NADH oxidase N-terminal" evidence="3">
    <location>
        <begin position="48"/>
        <end position="272"/>
    </location>
</feature>
<dbReference type="Gene3D" id="3.20.20.70">
    <property type="entry name" value="Aldolase class I"/>
    <property type="match status" value="1"/>
</dbReference>
<evidence type="ECO:0000256" key="2">
    <source>
        <dbReference type="ARBA" id="ARBA00023002"/>
    </source>
</evidence>
<dbReference type="PANTHER" id="PTHR43656:SF2">
    <property type="entry name" value="BINDING OXIDOREDUCTASE, PUTATIVE (AFU_ORTHOLOGUE AFUA_2G08260)-RELATED"/>
    <property type="match status" value="1"/>
</dbReference>
<dbReference type="EC" id="1.6.99.1" evidence="4"/>
<protein>
    <submittedName>
        <fullName evidence="4">NADPH dehydrogenase</fullName>
        <ecNumber evidence="4">1.6.99.1</ecNumber>
    </submittedName>
</protein>
<dbReference type="AlphaFoldDB" id="A0A517NT68"/>
<keyword evidence="1" id="KW-0285">Flavoprotein</keyword>
<proteinExistence type="predicted"/>
<dbReference type="EMBL" id="CP036526">
    <property type="protein sequence ID" value="QDT10314.1"/>
    <property type="molecule type" value="Genomic_DNA"/>
</dbReference>
<gene>
    <name evidence="4" type="primary">namA</name>
    <name evidence="4" type="ORF">K239x_22700</name>
</gene>
<evidence type="ECO:0000313" key="5">
    <source>
        <dbReference type="Proteomes" id="UP000319817"/>
    </source>
</evidence>
<dbReference type="InterPro" id="IPR001155">
    <property type="entry name" value="OxRdtase_FMN_N"/>
</dbReference>
<dbReference type="GO" id="GO:0003959">
    <property type="term" value="F:NADPH dehydrogenase activity"/>
    <property type="evidence" value="ECO:0007669"/>
    <property type="project" value="UniProtKB-EC"/>
</dbReference>
<evidence type="ECO:0000313" key="4">
    <source>
        <dbReference type="EMBL" id="QDT10314.1"/>
    </source>
</evidence>
<accession>A0A517NT68</accession>
<dbReference type="RefSeq" id="WP_145417812.1">
    <property type="nucleotide sequence ID" value="NZ_CP036526.1"/>
</dbReference>
<reference evidence="4 5" key="1">
    <citation type="submission" date="2019-02" db="EMBL/GenBank/DDBJ databases">
        <title>Deep-cultivation of Planctomycetes and their phenomic and genomic characterization uncovers novel biology.</title>
        <authorList>
            <person name="Wiegand S."/>
            <person name="Jogler M."/>
            <person name="Boedeker C."/>
            <person name="Pinto D."/>
            <person name="Vollmers J."/>
            <person name="Rivas-Marin E."/>
            <person name="Kohn T."/>
            <person name="Peeters S.H."/>
            <person name="Heuer A."/>
            <person name="Rast P."/>
            <person name="Oberbeckmann S."/>
            <person name="Bunk B."/>
            <person name="Jeske O."/>
            <person name="Meyerdierks A."/>
            <person name="Storesund J.E."/>
            <person name="Kallscheuer N."/>
            <person name="Luecker S."/>
            <person name="Lage O.M."/>
            <person name="Pohl T."/>
            <person name="Merkel B.J."/>
            <person name="Hornburger P."/>
            <person name="Mueller R.-W."/>
            <person name="Bruemmer F."/>
            <person name="Labrenz M."/>
            <person name="Spormann A.M."/>
            <person name="Op den Camp H."/>
            <person name="Overmann J."/>
            <person name="Amann R."/>
            <person name="Jetten M.S.M."/>
            <person name="Mascher T."/>
            <person name="Medema M.H."/>
            <person name="Devos D.P."/>
            <person name="Kaster A.-K."/>
            <person name="Ovreas L."/>
            <person name="Rohde M."/>
            <person name="Galperin M.Y."/>
            <person name="Jogler C."/>
        </authorList>
    </citation>
    <scope>NUCLEOTIDE SEQUENCE [LARGE SCALE GENOMIC DNA]</scope>
    <source>
        <strain evidence="4 5">K23_9</strain>
    </source>
</reference>
<dbReference type="Pfam" id="PF00724">
    <property type="entry name" value="Oxidored_FMN"/>
    <property type="match status" value="1"/>
</dbReference>
<keyword evidence="2 4" id="KW-0560">Oxidoreductase</keyword>
<evidence type="ECO:0000259" key="3">
    <source>
        <dbReference type="Pfam" id="PF00724"/>
    </source>
</evidence>
<dbReference type="OrthoDB" id="9772736at2"/>
<dbReference type="GO" id="GO:0010181">
    <property type="term" value="F:FMN binding"/>
    <property type="evidence" value="ECO:0007669"/>
    <property type="project" value="InterPro"/>
</dbReference>
<dbReference type="PANTHER" id="PTHR43656">
    <property type="entry name" value="BINDING OXIDOREDUCTASE, PUTATIVE (AFU_ORTHOLOGUE AFUA_2G08260)-RELATED"/>
    <property type="match status" value="1"/>
</dbReference>
<keyword evidence="5" id="KW-1185">Reference proteome</keyword>